<feature type="transmembrane region" description="Helical" evidence="1">
    <location>
        <begin position="166"/>
        <end position="186"/>
    </location>
</feature>
<accession>A0A5S5CPN8</accession>
<dbReference type="Proteomes" id="UP000322499">
    <property type="component" value="Unassembled WGS sequence"/>
</dbReference>
<name>A0A5S5CPN8_9ACTN</name>
<gene>
    <name evidence="2" type="ORF">BD833_12329</name>
</gene>
<keyword evidence="1" id="KW-1133">Transmembrane helix</keyword>
<dbReference type="Pfam" id="PF22564">
    <property type="entry name" value="HAAS"/>
    <property type="match status" value="1"/>
</dbReference>
<proteinExistence type="predicted"/>
<keyword evidence="3" id="KW-1185">Reference proteome</keyword>
<comment type="caution">
    <text evidence="2">The sequence shown here is derived from an EMBL/GenBank/DDBJ whole genome shotgun (WGS) entry which is preliminary data.</text>
</comment>
<reference evidence="2 3" key="1">
    <citation type="submission" date="2019-07" db="EMBL/GenBank/DDBJ databases">
        <title>Genomic Encyclopedia of Archaeal and Bacterial Type Strains, Phase II (KMG-II): from individual species to whole genera.</title>
        <authorList>
            <person name="Goeker M."/>
        </authorList>
    </citation>
    <scope>NUCLEOTIDE SEQUENCE [LARGE SCALE GENOMIC DNA]</scope>
    <source>
        <strain evidence="2 3">DSM 46842</strain>
    </source>
</reference>
<feature type="transmembrane region" description="Helical" evidence="1">
    <location>
        <begin position="119"/>
        <end position="138"/>
    </location>
</feature>
<evidence type="ECO:0000313" key="3">
    <source>
        <dbReference type="Proteomes" id="UP000322499"/>
    </source>
</evidence>
<organism evidence="2 3">
    <name type="scientific">Blastococcus xanthinilyticus</name>
    <dbReference type="NCBI Taxonomy" id="1564164"/>
    <lineage>
        <taxon>Bacteria</taxon>
        <taxon>Bacillati</taxon>
        <taxon>Actinomycetota</taxon>
        <taxon>Actinomycetes</taxon>
        <taxon>Geodermatophilales</taxon>
        <taxon>Geodermatophilaceae</taxon>
        <taxon>Blastococcus</taxon>
    </lineage>
</organism>
<keyword evidence="1" id="KW-0812">Transmembrane</keyword>
<dbReference type="AlphaFoldDB" id="A0A5S5CPN8"/>
<keyword evidence="1" id="KW-0472">Membrane</keyword>
<protein>
    <submittedName>
        <fullName evidence="2">Uncharacterized protein</fullName>
    </submittedName>
</protein>
<feature type="transmembrane region" description="Helical" evidence="1">
    <location>
        <begin position="86"/>
        <end position="107"/>
    </location>
</feature>
<dbReference type="EMBL" id="VNHW01000023">
    <property type="protein sequence ID" value="TYP81332.1"/>
    <property type="molecule type" value="Genomic_DNA"/>
</dbReference>
<dbReference type="RefSeq" id="WP_166535227.1">
    <property type="nucleotide sequence ID" value="NZ_VNHW01000023.1"/>
</dbReference>
<evidence type="ECO:0000313" key="2">
    <source>
        <dbReference type="EMBL" id="TYP81332.1"/>
    </source>
</evidence>
<sequence>MGKVLNSSEQAWSDALLLQLRMLDVPGTRIGEVLAEVQSHVAETGEHPREAFGSPREYADQVAAALGIRPAGTWARIRGTLRGSDLLLALVTGLAGFALADGLWTLAAGETSLFGLPAWAVSGVGALVLAAGTARFVLAANRGDDGDPVRDPRTGADMAPFTRTQIAVLAGLPALFLVMTVVGGLLSR</sequence>
<evidence type="ECO:0000256" key="1">
    <source>
        <dbReference type="SAM" id="Phobius"/>
    </source>
</evidence>